<keyword evidence="1" id="KW-0805">Transcription regulation</keyword>
<sequence length="254" mass="28609">MLTPMTPISDAGGLPPAAGHFHTTRWTQVIQAKESSREGQDALRELCEAYYAPVQAFLRRQGREAEVAREVAHEFFAYMLEGQAIRTAEKVKGRFRSYLLGAIKHFLAHRHEAAQRLRRGAGQAAISLSGDDDEASALVVSDESQLSPDLAFDRQWALTVLDRAMQALHRESEAEGKAQVFIRLQPWLTGESEHGNQAALAEELGLNLNSLKSMVYRLRQRFRHWVREEVASTLPEGSDVEEELQMLFSALRNR</sequence>
<dbReference type="STRING" id="48467.SAMN02745166_00528"/>
<dbReference type="SUPFAM" id="SSF88946">
    <property type="entry name" value="Sigma2 domain of RNA polymerase sigma factors"/>
    <property type="match status" value="1"/>
</dbReference>
<reference evidence="5" key="1">
    <citation type="submission" date="2017-02" db="EMBL/GenBank/DDBJ databases">
        <authorList>
            <person name="Varghese N."/>
            <person name="Submissions S."/>
        </authorList>
    </citation>
    <scope>NUCLEOTIDE SEQUENCE [LARGE SCALE GENOMIC DNA]</scope>
    <source>
        <strain evidence="5">ATCC 700200</strain>
    </source>
</reference>
<name>A0A1T4WS49_9BACT</name>
<dbReference type="EMBL" id="FUYE01000002">
    <property type="protein sequence ID" value="SKA79678.1"/>
    <property type="molecule type" value="Genomic_DNA"/>
</dbReference>
<evidence type="ECO:0000256" key="2">
    <source>
        <dbReference type="ARBA" id="ARBA00023082"/>
    </source>
</evidence>
<dbReference type="GO" id="GO:0006352">
    <property type="term" value="P:DNA-templated transcription initiation"/>
    <property type="evidence" value="ECO:0007669"/>
    <property type="project" value="InterPro"/>
</dbReference>
<dbReference type="InterPro" id="IPR039425">
    <property type="entry name" value="RNA_pol_sigma-70-like"/>
</dbReference>
<dbReference type="InterPro" id="IPR013325">
    <property type="entry name" value="RNA_pol_sigma_r2"/>
</dbReference>
<keyword evidence="2" id="KW-0731">Sigma factor</keyword>
<keyword evidence="5" id="KW-1185">Reference proteome</keyword>
<dbReference type="PANTHER" id="PTHR43133:SF51">
    <property type="entry name" value="RNA POLYMERASE SIGMA FACTOR"/>
    <property type="match status" value="1"/>
</dbReference>
<dbReference type="AlphaFoldDB" id="A0A1T4WS49"/>
<dbReference type="PANTHER" id="PTHR43133">
    <property type="entry name" value="RNA POLYMERASE ECF-TYPE SIGMA FACTO"/>
    <property type="match status" value="1"/>
</dbReference>
<proteinExistence type="predicted"/>
<gene>
    <name evidence="4" type="ORF">SAMN02745166_00528</name>
</gene>
<evidence type="ECO:0000256" key="3">
    <source>
        <dbReference type="ARBA" id="ARBA00023163"/>
    </source>
</evidence>
<keyword evidence="3" id="KW-0804">Transcription</keyword>
<evidence type="ECO:0000256" key="1">
    <source>
        <dbReference type="ARBA" id="ARBA00023015"/>
    </source>
</evidence>
<organism evidence="4 5">
    <name type="scientific">Prosthecobacter debontii</name>
    <dbReference type="NCBI Taxonomy" id="48467"/>
    <lineage>
        <taxon>Bacteria</taxon>
        <taxon>Pseudomonadati</taxon>
        <taxon>Verrucomicrobiota</taxon>
        <taxon>Verrucomicrobiia</taxon>
        <taxon>Verrucomicrobiales</taxon>
        <taxon>Verrucomicrobiaceae</taxon>
        <taxon>Prosthecobacter</taxon>
    </lineage>
</organism>
<protein>
    <submittedName>
        <fullName evidence="4">RNA polymerase sigma-70 factor, ECF subfamily</fullName>
    </submittedName>
</protein>
<dbReference type="GO" id="GO:0016987">
    <property type="term" value="F:sigma factor activity"/>
    <property type="evidence" value="ECO:0007669"/>
    <property type="project" value="UniProtKB-KW"/>
</dbReference>
<dbReference type="Gene3D" id="1.10.1740.10">
    <property type="match status" value="1"/>
</dbReference>
<evidence type="ECO:0000313" key="4">
    <source>
        <dbReference type="EMBL" id="SKA79678.1"/>
    </source>
</evidence>
<accession>A0A1T4WS49</accession>
<dbReference type="Proteomes" id="UP000190774">
    <property type="component" value="Unassembled WGS sequence"/>
</dbReference>
<evidence type="ECO:0000313" key="5">
    <source>
        <dbReference type="Proteomes" id="UP000190774"/>
    </source>
</evidence>